<keyword evidence="3" id="KW-1185">Reference proteome</keyword>
<dbReference type="Gene3D" id="3.40.50.1820">
    <property type="entry name" value="alpha/beta hydrolase"/>
    <property type="match status" value="1"/>
</dbReference>
<feature type="domain" description="AB hydrolase-1" evidence="1">
    <location>
        <begin position="12"/>
        <end position="60"/>
    </location>
</feature>
<dbReference type="EMBL" id="KQ030867">
    <property type="protein sequence ID" value="KJZ68544.1"/>
    <property type="molecule type" value="Genomic_DNA"/>
</dbReference>
<evidence type="ECO:0000313" key="2">
    <source>
        <dbReference type="EMBL" id="KJZ68544.1"/>
    </source>
</evidence>
<evidence type="ECO:0000259" key="1">
    <source>
        <dbReference type="Pfam" id="PF00561"/>
    </source>
</evidence>
<dbReference type="SUPFAM" id="SSF53474">
    <property type="entry name" value="alpha/beta-Hydrolases"/>
    <property type="match status" value="1"/>
</dbReference>
<dbReference type="AlphaFoldDB" id="A0A0F8A0H2"/>
<dbReference type="OrthoDB" id="425534at2759"/>
<gene>
    <name evidence="2" type="ORF">HIM_12061</name>
</gene>
<accession>A0A0F8A0H2</accession>
<evidence type="ECO:0000313" key="3">
    <source>
        <dbReference type="Proteomes" id="UP000054481"/>
    </source>
</evidence>
<dbReference type="Proteomes" id="UP000054481">
    <property type="component" value="Unassembled WGS sequence"/>
</dbReference>
<dbReference type="InterPro" id="IPR000073">
    <property type="entry name" value="AB_hydrolase_1"/>
</dbReference>
<organism evidence="2 3">
    <name type="scientific">Hirsutella minnesotensis 3608</name>
    <dbReference type="NCBI Taxonomy" id="1043627"/>
    <lineage>
        <taxon>Eukaryota</taxon>
        <taxon>Fungi</taxon>
        <taxon>Dikarya</taxon>
        <taxon>Ascomycota</taxon>
        <taxon>Pezizomycotina</taxon>
        <taxon>Sordariomycetes</taxon>
        <taxon>Hypocreomycetidae</taxon>
        <taxon>Hypocreales</taxon>
        <taxon>Ophiocordycipitaceae</taxon>
        <taxon>Hirsutella</taxon>
    </lineage>
</organism>
<dbReference type="InterPro" id="IPR029058">
    <property type="entry name" value="AB_hydrolase_fold"/>
</dbReference>
<protein>
    <recommendedName>
        <fullName evidence="1">AB hydrolase-1 domain-containing protein</fullName>
    </recommendedName>
</protein>
<dbReference type="Pfam" id="PF00561">
    <property type="entry name" value="Abhydrolase_1"/>
    <property type="match status" value="1"/>
</dbReference>
<sequence>MEEYGKYINTPQTAADINSILDAVGQQNLVYWGTSYGTVLGQTYAALFPERCGRIVLDGVVNYFEWYKNLLPESAYSGMRRVLDGFFDECVKAGGRCSLASFARSKEVQFSSVQCIFRPAAMGRSGLREGAQDVLS</sequence>
<proteinExistence type="predicted"/>
<name>A0A0F8A0H2_9HYPO</name>
<reference evidence="2 3" key="1">
    <citation type="journal article" date="2014" name="Genome Biol. Evol.">
        <title>Comparative genomics and transcriptomics analyses reveal divergent lifestyle features of nematode endoparasitic fungus Hirsutella minnesotensis.</title>
        <authorList>
            <person name="Lai Y."/>
            <person name="Liu K."/>
            <person name="Zhang X."/>
            <person name="Zhang X."/>
            <person name="Li K."/>
            <person name="Wang N."/>
            <person name="Shu C."/>
            <person name="Wu Y."/>
            <person name="Wang C."/>
            <person name="Bushley K.E."/>
            <person name="Xiang M."/>
            <person name="Liu X."/>
        </authorList>
    </citation>
    <scope>NUCLEOTIDE SEQUENCE [LARGE SCALE GENOMIC DNA]</scope>
    <source>
        <strain evidence="2 3">3608</strain>
    </source>
</reference>